<dbReference type="EMBL" id="JBHSLV010000019">
    <property type="protein sequence ID" value="MFC5393119.1"/>
    <property type="molecule type" value="Genomic_DNA"/>
</dbReference>
<accession>A0ABW0HAH5</accession>
<sequence>MQAKPLSADLRELRDLFRTYVASHQRPTIDACRDLTVSLCLLAEKAERLEQRAADADEMEAIARDLDIVASAAVSPSLQQALRGQQAEIQRQLDRGGPVHVPRPGLAALAMPIGDSNVVSFPRAPRPAGRDDGGHAA</sequence>
<dbReference type="Proteomes" id="UP001596104">
    <property type="component" value="Unassembled WGS sequence"/>
</dbReference>
<name>A0ABW0HAH5_9HYPH</name>
<gene>
    <name evidence="2" type="ORF">ACFPPC_10790</name>
</gene>
<feature type="region of interest" description="Disordered" evidence="1">
    <location>
        <begin position="85"/>
        <end position="104"/>
    </location>
</feature>
<evidence type="ECO:0000256" key="1">
    <source>
        <dbReference type="SAM" id="MobiDB-lite"/>
    </source>
</evidence>
<dbReference type="RefSeq" id="WP_377008060.1">
    <property type="nucleotide sequence ID" value="NZ_JBHSLV010000019.1"/>
</dbReference>
<reference evidence="3" key="1">
    <citation type="journal article" date="2019" name="Int. J. Syst. Evol. Microbiol.">
        <title>The Global Catalogue of Microorganisms (GCM) 10K type strain sequencing project: providing services to taxonomists for standard genome sequencing and annotation.</title>
        <authorList>
            <consortium name="The Broad Institute Genomics Platform"/>
            <consortium name="The Broad Institute Genome Sequencing Center for Infectious Disease"/>
            <person name="Wu L."/>
            <person name="Ma J."/>
        </authorList>
    </citation>
    <scope>NUCLEOTIDE SEQUENCE [LARGE SCALE GENOMIC DNA]</scope>
    <source>
        <strain evidence="3">CGMCC 1.16326</strain>
    </source>
</reference>
<protein>
    <submittedName>
        <fullName evidence="2">Uncharacterized protein</fullName>
    </submittedName>
</protein>
<keyword evidence="3" id="KW-1185">Reference proteome</keyword>
<evidence type="ECO:0000313" key="3">
    <source>
        <dbReference type="Proteomes" id="UP001596104"/>
    </source>
</evidence>
<organism evidence="2 3">
    <name type="scientific">Bosea vestrisii</name>
    <dbReference type="NCBI Taxonomy" id="151416"/>
    <lineage>
        <taxon>Bacteria</taxon>
        <taxon>Pseudomonadati</taxon>
        <taxon>Pseudomonadota</taxon>
        <taxon>Alphaproteobacteria</taxon>
        <taxon>Hyphomicrobiales</taxon>
        <taxon>Boseaceae</taxon>
        <taxon>Bosea</taxon>
    </lineage>
</organism>
<comment type="caution">
    <text evidence="2">The sequence shown here is derived from an EMBL/GenBank/DDBJ whole genome shotgun (WGS) entry which is preliminary data.</text>
</comment>
<evidence type="ECO:0000313" key="2">
    <source>
        <dbReference type="EMBL" id="MFC5393119.1"/>
    </source>
</evidence>
<feature type="region of interest" description="Disordered" evidence="1">
    <location>
        <begin position="118"/>
        <end position="137"/>
    </location>
</feature>
<feature type="compositionally biased region" description="Basic and acidic residues" evidence="1">
    <location>
        <begin position="128"/>
        <end position="137"/>
    </location>
</feature>
<proteinExistence type="predicted"/>